<dbReference type="PANTHER" id="PTHR40079:SF4">
    <property type="entry name" value="GH26 DOMAIN-CONTAINING PROTEIN-RELATED"/>
    <property type="match status" value="1"/>
</dbReference>
<dbReference type="Gene3D" id="3.20.20.80">
    <property type="entry name" value="Glycosidases"/>
    <property type="match status" value="1"/>
</dbReference>
<evidence type="ECO:0000256" key="5">
    <source>
        <dbReference type="SAM" id="MobiDB-lite"/>
    </source>
</evidence>
<comment type="similarity">
    <text evidence="1 4">Belongs to the glycosyl hydrolase 26 family.</text>
</comment>
<dbReference type="PROSITE" id="PS51257">
    <property type="entry name" value="PROKAR_LIPOPROTEIN"/>
    <property type="match status" value="1"/>
</dbReference>
<dbReference type="GO" id="GO:0006080">
    <property type="term" value="P:substituted mannan metabolic process"/>
    <property type="evidence" value="ECO:0007669"/>
    <property type="project" value="InterPro"/>
</dbReference>
<feature type="region of interest" description="Disordered" evidence="5">
    <location>
        <begin position="68"/>
        <end position="92"/>
    </location>
</feature>
<feature type="compositionally biased region" description="Low complexity" evidence="5">
    <location>
        <begin position="68"/>
        <end position="80"/>
    </location>
</feature>
<proteinExistence type="inferred from homology"/>
<organism evidence="8 9">
    <name type="scientific">Actinomadura namibiensis</name>
    <dbReference type="NCBI Taxonomy" id="182080"/>
    <lineage>
        <taxon>Bacteria</taxon>
        <taxon>Bacillati</taxon>
        <taxon>Actinomycetota</taxon>
        <taxon>Actinomycetes</taxon>
        <taxon>Streptosporangiales</taxon>
        <taxon>Thermomonosporaceae</taxon>
        <taxon>Actinomadura</taxon>
    </lineage>
</organism>
<comment type="caution">
    <text evidence="4">Lacks conserved residue(s) required for the propagation of feature annotation.</text>
</comment>
<evidence type="ECO:0000256" key="6">
    <source>
        <dbReference type="SAM" id="SignalP"/>
    </source>
</evidence>
<feature type="domain" description="GH26" evidence="7">
    <location>
        <begin position="33"/>
        <end position="342"/>
    </location>
</feature>
<dbReference type="InterPro" id="IPR000805">
    <property type="entry name" value="Glyco_hydro_26"/>
</dbReference>
<evidence type="ECO:0000256" key="4">
    <source>
        <dbReference type="PROSITE-ProRule" id="PRU01100"/>
    </source>
</evidence>
<dbReference type="AlphaFoldDB" id="A0A7W3LZD8"/>
<evidence type="ECO:0000259" key="7">
    <source>
        <dbReference type="PROSITE" id="PS51764"/>
    </source>
</evidence>
<evidence type="ECO:0000256" key="3">
    <source>
        <dbReference type="ARBA" id="ARBA00023295"/>
    </source>
</evidence>
<gene>
    <name evidence="8" type="ORF">HNR61_008845</name>
</gene>
<keyword evidence="6" id="KW-0732">Signal</keyword>
<comment type="caution">
    <text evidence="8">The sequence shown here is derived from an EMBL/GenBank/DDBJ whole genome shotgun (WGS) entry which is preliminary data.</text>
</comment>
<keyword evidence="9" id="KW-1185">Reference proteome</keyword>
<keyword evidence="3" id="KW-0326">Glycosidase</keyword>
<accession>A0A7W3LZD8</accession>
<sequence length="361" mass="39093">MVHGGSRTAALSLRTAGAALAALTAAGCGGGAVATPKITTTVKAGVAPVPPAKGAYFGAWAPTVEDGGASYPRPSASPPAGGVPGQKPEKAGTEGMASVLGFERQLGRKLDIAQTYHSWKSEFPDATDKEILAGDRYLLLTWAGADTKEIVSGKHDALLRERARAVRATGKPVFLRWQRGMDTTGRQAKVHSPADFIAAWKHVRAVFAGERADNVAWVWCPTAGGFSPGTAQSFYPGDDQVDWLCADAQPGSTYEYRDISQTLEMFLEWARQRPRPIMIAEFGVPQSYGERRAEWLRKAARTLQDPQVKAVVYFNSDEQAEDRRDKRRSYTVNGDKRAVSALRELATVPYFNPRNLPVTSG</sequence>
<evidence type="ECO:0000313" key="8">
    <source>
        <dbReference type="EMBL" id="MBA8957154.1"/>
    </source>
</evidence>
<dbReference type="SUPFAM" id="SSF51445">
    <property type="entry name" value="(Trans)glycosidases"/>
    <property type="match status" value="1"/>
</dbReference>
<evidence type="ECO:0000256" key="1">
    <source>
        <dbReference type="ARBA" id="ARBA00007754"/>
    </source>
</evidence>
<dbReference type="PROSITE" id="PS51764">
    <property type="entry name" value="GH26"/>
    <property type="match status" value="1"/>
</dbReference>
<evidence type="ECO:0000256" key="2">
    <source>
        <dbReference type="ARBA" id="ARBA00022801"/>
    </source>
</evidence>
<dbReference type="InterPro" id="IPR017853">
    <property type="entry name" value="GH"/>
</dbReference>
<reference evidence="8 9" key="1">
    <citation type="submission" date="2020-08" db="EMBL/GenBank/DDBJ databases">
        <title>Genomic Encyclopedia of Type Strains, Phase IV (KMG-IV): sequencing the most valuable type-strain genomes for metagenomic binning, comparative biology and taxonomic classification.</title>
        <authorList>
            <person name="Goeker M."/>
        </authorList>
    </citation>
    <scope>NUCLEOTIDE SEQUENCE [LARGE SCALE GENOMIC DNA]</scope>
    <source>
        <strain evidence="8 9">DSM 44197</strain>
    </source>
</reference>
<name>A0A7W3LZD8_ACTNM</name>
<dbReference type="PANTHER" id="PTHR40079">
    <property type="entry name" value="MANNAN ENDO-1,4-BETA-MANNOSIDASE E-RELATED"/>
    <property type="match status" value="1"/>
</dbReference>
<keyword evidence="2" id="KW-0378">Hydrolase</keyword>
<dbReference type="EMBL" id="JACJIA010000020">
    <property type="protein sequence ID" value="MBA8957154.1"/>
    <property type="molecule type" value="Genomic_DNA"/>
</dbReference>
<dbReference type="Proteomes" id="UP000572680">
    <property type="component" value="Unassembled WGS sequence"/>
</dbReference>
<feature type="chain" id="PRO_5038951698" description="GH26 domain-containing protein" evidence="6">
    <location>
        <begin position="22"/>
        <end position="361"/>
    </location>
</feature>
<dbReference type="GO" id="GO:0016985">
    <property type="term" value="F:mannan endo-1,4-beta-mannosidase activity"/>
    <property type="evidence" value="ECO:0007669"/>
    <property type="project" value="InterPro"/>
</dbReference>
<dbReference type="InterPro" id="IPR022790">
    <property type="entry name" value="GH26_dom"/>
</dbReference>
<evidence type="ECO:0000313" key="9">
    <source>
        <dbReference type="Proteomes" id="UP000572680"/>
    </source>
</evidence>
<feature type="signal peptide" evidence="6">
    <location>
        <begin position="1"/>
        <end position="21"/>
    </location>
</feature>
<protein>
    <recommendedName>
        <fullName evidence="7">GH26 domain-containing protein</fullName>
    </recommendedName>
</protein>
<dbReference type="RefSeq" id="WP_246444972.1">
    <property type="nucleotide sequence ID" value="NZ_BAAALP010000019.1"/>
</dbReference>